<evidence type="ECO:0000256" key="1">
    <source>
        <dbReference type="SAM" id="MobiDB-lite"/>
    </source>
</evidence>
<name>A0A454D383_VIBHA</name>
<feature type="non-terminal residue" evidence="2">
    <location>
        <position position="1"/>
    </location>
</feature>
<comment type="caution">
    <text evidence="2">The sequence shown here is derived from an EMBL/GenBank/DDBJ whole genome shotgun (WGS) entry which is preliminary data.</text>
</comment>
<sequence>IEQTTPYAESSLVTHIQNTS</sequence>
<accession>A0A454D383</accession>
<feature type="region of interest" description="Disordered" evidence="1">
    <location>
        <begin position="1"/>
        <end position="20"/>
    </location>
</feature>
<proteinExistence type="predicted"/>
<organism evidence="2 3">
    <name type="scientific">Vibrio harveyi</name>
    <name type="common">Beneckea harveyi</name>
    <dbReference type="NCBI Taxonomy" id="669"/>
    <lineage>
        <taxon>Bacteria</taxon>
        <taxon>Pseudomonadati</taxon>
        <taxon>Pseudomonadota</taxon>
        <taxon>Gammaproteobacteria</taxon>
        <taxon>Vibrionales</taxon>
        <taxon>Vibrionaceae</taxon>
        <taxon>Vibrio</taxon>
    </lineage>
</organism>
<reference evidence="2 3" key="1">
    <citation type="submission" date="2012-10" db="EMBL/GenBank/DDBJ databases">
        <title>Genome sequence of Vibrio Cholerae HENC-02.</title>
        <authorList>
            <person name="Eppinger M."/>
            <person name="Hasan N.A."/>
            <person name="Sengamalay N."/>
            <person name="Hine E."/>
            <person name="Su Q."/>
            <person name="Daugherty S.C."/>
            <person name="Young S."/>
            <person name="Sadzewicz L."/>
            <person name="Tallon L."/>
            <person name="Cebula T.A."/>
            <person name="Ravel J."/>
            <person name="Colwell R.R."/>
        </authorList>
    </citation>
    <scope>NUCLEOTIDE SEQUENCE [LARGE SCALE GENOMIC DNA]</scope>
    <source>
        <strain evidence="2 3">HENC-02</strain>
    </source>
</reference>
<dbReference type="AlphaFoldDB" id="A0A454D383"/>
<evidence type="ECO:0000313" key="3">
    <source>
        <dbReference type="Proteomes" id="UP000008367"/>
    </source>
</evidence>
<gene>
    <name evidence="2" type="ORF">VCHENC02_1378B</name>
</gene>
<protein>
    <submittedName>
        <fullName evidence="2">Uncharacterized protein</fullName>
    </submittedName>
</protein>
<evidence type="ECO:0000313" key="2">
    <source>
        <dbReference type="EMBL" id="EKM33132.1"/>
    </source>
</evidence>
<dbReference type="Proteomes" id="UP000008367">
    <property type="component" value="Unassembled WGS sequence"/>
</dbReference>
<dbReference type="EMBL" id="AJSR01000426">
    <property type="protein sequence ID" value="EKM33132.1"/>
    <property type="molecule type" value="Genomic_DNA"/>
</dbReference>